<dbReference type="Pfam" id="PF18754">
    <property type="entry name" value="Nmad3"/>
    <property type="match status" value="1"/>
</dbReference>
<evidence type="ECO:0000259" key="1">
    <source>
        <dbReference type="Pfam" id="PF18754"/>
    </source>
</evidence>
<feature type="domain" description="Nucleotide modification associated" evidence="1">
    <location>
        <begin position="3"/>
        <end position="233"/>
    </location>
</feature>
<reference evidence="2" key="1">
    <citation type="submission" date="2018-05" db="EMBL/GenBank/DDBJ databases">
        <authorList>
            <person name="Lanie J.A."/>
            <person name="Ng W.-L."/>
            <person name="Kazmierczak K.M."/>
            <person name="Andrzejewski T.M."/>
            <person name="Davidsen T.M."/>
            <person name="Wayne K.J."/>
            <person name="Tettelin H."/>
            <person name="Glass J.I."/>
            <person name="Rusch D."/>
            <person name="Podicherti R."/>
            <person name="Tsui H.-C.T."/>
            <person name="Winkler M.E."/>
        </authorList>
    </citation>
    <scope>NUCLEOTIDE SEQUENCE</scope>
</reference>
<accession>A0A382J996</accession>
<evidence type="ECO:0000313" key="2">
    <source>
        <dbReference type="EMBL" id="SVC07381.1"/>
    </source>
</evidence>
<name>A0A382J996_9ZZZZ</name>
<gene>
    <name evidence="2" type="ORF">METZ01_LOCUS260235</name>
</gene>
<sequence>MKRIVLSRKGFDSKFGEKASPIFKDNKIFSLPIPQKVESPTKYGDLHSNGITGIEALREASVKTVNENDFCHYDPALNEEIGIFGQQGPAQGHLRNNEVDIGDLFLFFGWFKQYSSRGQKKLLHRDGLHHIFGWLQISEIVSENENIKEYLESKNIEHPHGYGDVSRYKQNTLYISTQDLKIGNQTTNLKGHGVFKYSTDDLILSSPEHSSKSMWKLPKEYFKGFSSPSKYPDKFFNRSFATDKRNFLVNTDSGPWQEAVLDSENNPKVIDWALKLISEHG</sequence>
<dbReference type="EMBL" id="UINC01072030">
    <property type="protein sequence ID" value="SVC07381.1"/>
    <property type="molecule type" value="Genomic_DNA"/>
</dbReference>
<proteinExistence type="predicted"/>
<dbReference type="InterPro" id="IPR041135">
    <property type="entry name" value="Nmad3"/>
</dbReference>
<dbReference type="AlphaFoldDB" id="A0A382J996"/>
<protein>
    <recommendedName>
        <fullName evidence="1">Nucleotide modification associated domain-containing protein</fullName>
    </recommendedName>
</protein>
<organism evidence="2">
    <name type="scientific">marine metagenome</name>
    <dbReference type="NCBI Taxonomy" id="408172"/>
    <lineage>
        <taxon>unclassified sequences</taxon>
        <taxon>metagenomes</taxon>
        <taxon>ecological metagenomes</taxon>
    </lineage>
</organism>